<dbReference type="InterPro" id="IPR000182">
    <property type="entry name" value="GNAT_dom"/>
</dbReference>
<dbReference type="Proteomes" id="UP000249633">
    <property type="component" value="Unassembled WGS sequence"/>
</dbReference>
<organism evidence="2 3">
    <name type="scientific">Roseateles depolymerans</name>
    <dbReference type="NCBI Taxonomy" id="76731"/>
    <lineage>
        <taxon>Bacteria</taxon>
        <taxon>Pseudomonadati</taxon>
        <taxon>Pseudomonadota</taxon>
        <taxon>Betaproteobacteria</taxon>
        <taxon>Burkholderiales</taxon>
        <taxon>Sphaerotilaceae</taxon>
        <taxon>Roseateles</taxon>
    </lineage>
</organism>
<dbReference type="Gene3D" id="3.40.630.30">
    <property type="match status" value="1"/>
</dbReference>
<dbReference type="PANTHER" id="PTHR43792:SF1">
    <property type="entry name" value="N-ACETYLTRANSFERASE DOMAIN-CONTAINING PROTEIN"/>
    <property type="match status" value="1"/>
</dbReference>
<proteinExistence type="predicted"/>
<evidence type="ECO:0000313" key="2">
    <source>
        <dbReference type="EMBL" id="PZP32029.1"/>
    </source>
</evidence>
<reference evidence="2 3" key="1">
    <citation type="submission" date="2017-08" db="EMBL/GenBank/DDBJ databases">
        <title>Infants hospitalized years apart are colonized by the same room-sourced microbial strains.</title>
        <authorList>
            <person name="Brooks B."/>
            <person name="Olm M.R."/>
            <person name="Firek B.A."/>
            <person name="Baker R."/>
            <person name="Thomas B.C."/>
            <person name="Morowitz M.J."/>
            <person name="Banfield J.F."/>
        </authorList>
    </citation>
    <scope>NUCLEOTIDE SEQUENCE [LARGE SCALE GENOMIC DNA]</scope>
    <source>
        <strain evidence="2">S2_012_000_R2_81</strain>
    </source>
</reference>
<evidence type="ECO:0000259" key="1">
    <source>
        <dbReference type="PROSITE" id="PS51186"/>
    </source>
</evidence>
<protein>
    <submittedName>
        <fullName evidence="2">N-acetyltransferase</fullName>
    </submittedName>
</protein>
<dbReference type="AlphaFoldDB" id="A0A2W5FR79"/>
<dbReference type="PROSITE" id="PS51186">
    <property type="entry name" value="GNAT"/>
    <property type="match status" value="1"/>
</dbReference>
<gene>
    <name evidence="2" type="ORF">DI603_11260</name>
</gene>
<dbReference type="EMBL" id="QFOD01000009">
    <property type="protein sequence ID" value="PZP32029.1"/>
    <property type="molecule type" value="Genomic_DNA"/>
</dbReference>
<name>A0A2W5FR79_9BURK</name>
<dbReference type="GO" id="GO:0016747">
    <property type="term" value="F:acyltransferase activity, transferring groups other than amino-acyl groups"/>
    <property type="evidence" value="ECO:0007669"/>
    <property type="project" value="InterPro"/>
</dbReference>
<accession>A0A2W5FR79</accession>
<dbReference type="PANTHER" id="PTHR43792">
    <property type="entry name" value="GNAT FAMILY, PUTATIVE (AFU_ORTHOLOGUE AFUA_3G00765)-RELATED-RELATED"/>
    <property type="match status" value="1"/>
</dbReference>
<comment type="caution">
    <text evidence="2">The sequence shown here is derived from an EMBL/GenBank/DDBJ whole genome shotgun (WGS) entry which is preliminary data.</text>
</comment>
<dbReference type="InterPro" id="IPR016181">
    <property type="entry name" value="Acyl_CoA_acyltransferase"/>
</dbReference>
<feature type="domain" description="N-acetyltransferase" evidence="1">
    <location>
        <begin position="23"/>
        <end position="186"/>
    </location>
</feature>
<sequence>MVLNEWSPPAAVVDVAATTTARLSLRAPRDADLDLLVQLHNDPSVTRFCACVTPQGRLATQEQLQSWLMHWKREGFGHWAITTHDKPEQPIGFGGLMRRSVGGQSGLYLYYRIAPQAWGRGYAAEMMLQALSLAFDQLHESTVYAAVLPANMPTRKTLEQIGLRLQGSLADTPGRAASLLYEASVNRWAGMPAQQPQAIAFTA</sequence>
<evidence type="ECO:0000313" key="3">
    <source>
        <dbReference type="Proteomes" id="UP000249633"/>
    </source>
</evidence>
<keyword evidence="2" id="KW-0808">Transferase</keyword>
<dbReference type="InterPro" id="IPR051531">
    <property type="entry name" value="N-acetyltransferase"/>
</dbReference>
<dbReference type="SUPFAM" id="SSF55729">
    <property type="entry name" value="Acyl-CoA N-acyltransferases (Nat)"/>
    <property type="match status" value="1"/>
</dbReference>
<dbReference type="Pfam" id="PF13302">
    <property type="entry name" value="Acetyltransf_3"/>
    <property type="match status" value="1"/>
</dbReference>